<evidence type="ECO:0000313" key="3">
    <source>
        <dbReference type="Proteomes" id="UP001059597"/>
    </source>
</evidence>
<organism evidence="2 3">
    <name type="scientific">Streptomyces nigrescens</name>
    <dbReference type="NCBI Taxonomy" id="1920"/>
    <lineage>
        <taxon>Bacteria</taxon>
        <taxon>Bacillati</taxon>
        <taxon>Actinomycetota</taxon>
        <taxon>Actinomycetes</taxon>
        <taxon>Kitasatosporales</taxon>
        <taxon>Streptomycetaceae</taxon>
        <taxon>Streptomyces</taxon>
    </lineage>
</organism>
<evidence type="ECO:0000259" key="1">
    <source>
        <dbReference type="Pfam" id="PF12770"/>
    </source>
</evidence>
<dbReference type="EMBL" id="AP026073">
    <property type="protein sequence ID" value="BDM69694.1"/>
    <property type="molecule type" value="Genomic_DNA"/>
</dbReference>
<proteinExistence type="predicted"/>
<protein>
    <recommendedName>
        <fullName evidence="1">CHAT domain-containing protein</fullName>
    </recommendedName>
</protein>
<feature type="domain" description="CHAT" evidence="1">
    <location>
        <begin position="27"/>
        <end position="175"/>
    </location>
</feature>
<dbReference type="RefSeq" id="WP_261953566.1">
    <property type="nucleotide sequence ID" value="NZ_AP026073.1"/>
</dbReference>
<dbReference type="Proteomes" id="UP001059597">
    <property type="component" value="Chromosome"/>
</dbReference>
<dbReference type="Pfam" id="PF12770">
    <property type="entry name" value="CHAT"/>
    <property type="match status" value="1"/>
</dbReference>
<accession>A0ABN6QZB2</accession>
<sequence>MSLGEPSPGVRVHGVAQGERAARPHLARSAIAHFACHGTSDSTDPSQSRLILDDHATAPLTVSALGRVSLDHAQMAYLSVCSTAHAGSSDLIDEAIHLTSAFQLAGFPHAIGTLWPIDDRLAAEIADSFYTHLTTGTPGRLDPALAATALHRTLRTVRDRYPATPSLWAAYLHAGA</sequence>
<gene>
    <name evidence="2" type="ORF">HEK616_31810</name>
</gene>
<name>A0ABN6QZB2_STRNI</name>
<reference evidence="2" key="1">
    <citation type="submission" date="2022-06" db="EMBL/GenBank/DDBJ databases">
        <title>Complete genome sequence of Streptomyces nigrescens HEK616.</title>
        <authorList>
            <person name="Asamizu S."/>
            <person name="Onaka H."/>
        </authorList>
    </citation>
    <scope>NUCLEOTIDE SEQUENCE</scope>
    <source>
        <strain evidence="2">HEK616</strain>
    </source>
</reference>
<evidence type="ECO:0000313" key="2">
    <source>
        <dbReference type="EMBL" id="BDM69694.1"/>
    </source>
</evidence>
<keyword evidence="3" id="KW-1185">Reference proteome</keyword>
<dbReference type="InterPro" id="IPR024983">
    <property type="entry name" value="CHAT_dom"/>
</dbReference>